<reference evidence="1 2" key="1">
    <citation type="submission" date="2018-10" db="EMBL/GenBank/DDBJ databases">
        <title>Sequencing the genomes of 1000 actinobacteria strains.</title>
        <authorList>
            <person name="Klenk H.-P."/>
        </authorList>
    </citation>
    <scope>NUCLEOTIDE SEQUENCE [LARGE SCALE GENOMIC DNA]</scope>
    <source>
        <strain evidence="1 2">DSM 44343</strain>
    </source>
</reference>
<dbReference type="OrthoDB" id="4636512at2"/>
<dbReference type="Proteomes" id="UP000274762">
    <property type="component" value="Unassembled WGS sequence"/>
</dbReference>
<protein>
    <submittedName>
        <fullName evidence="1">Uncharacterized protein</fullName>
    </submittedName>
</protein>
<comment type="caution">
    <text evidence="1">The sequence shown here is derived from an EMBL/GenBank/DDBJ whole genome shotgun (WGS) entry which is preliminary data.</text>
</comment>
<dbReference type="RefSeq" id="WP_062799974.1">
    <property type="nucleotide sequence ID" value="NZ_CBCRXS010000005.1"/>
</dbReference>
<gene>
    <name evidence="1" type="ORF">DFJ75_3063</name>
</gene>
<dbReference type="AlphaFoldDB" id="A0A495K4L7"/>
<sequence>MSRAYDYLFAIHVLKNEFGVDFALVNTGGGCMALEGVLETGHSVLVTDYANDLADDPEMREGWQVGIYTRESDYPGDADACVAVVGAEDPSVEALVDCFTQALREAVSS</sequence>
<evidence type="ECO:0000313" key="2">
    <source>
        <dbReference type="Proteomes" id="UP000274762"/>
    </source>
</evidence>
<dbReference type="EMBL" id="RBKV01000001">
    <property type="protein sequence ID" value="RKR96223.1"/>
    <property type="molecule type" value="Genomic_DNA"/>
</dbReference>
<proteinExistence type="predicted"/>
<organism evidence="1 2">
    <name type="scientific">Williamsia marianensis</name>
    <dbReference type="NCBI Taxonomy" id="85044"/>
    <lineage>
        <taxon>Bacteria</taxon>
        <taxon>Bacillati</taxon>
        <taxon>Actinomycetota</taxon>
        <taxon>Actinomycetes</taxon>
        <taxon>Mycobacteriales</taxon>
        <taxon>Nocardiaceae</taxon>
        <taxon>Williamsia</taxon>
    </lineage>
</organism>
<evidence type="ECO:0000313" key="1">
    <source>
        <dbReference type="EMBL" id="RKR96223.1"/>
    </source>
</evidence>
<accession>A0A495K4L7</accession>
<name>A0A495K4L7_WILMA</name>